<evidence type="ECO:0000313" key="1">
    <source>
        <dbReference type="EMBL" id="SVB96039.1"/>
    </source>
</evidence>
<sequence length="60" mass="6514">MGANAAKPISSALKCGLLAVWENGHTVRRWMDLCFDRIACVPRPGCRAWLLTVVFGLAGI</sequence>
<organism evidence="1">
    <name type="scientific">marine metagenome</name>
    <dbReference type="NCBI Taxonomy" id="408172"/>
    <lineage>
        <taxon>unclassified sequences</taxon>
        <taxon>metagenomes</taxon>
        <taxon>ecological metagenomes</taxon>
    </lineage>
</organism>
<proteinExistence type="predicted"/>
<reference evidence="1" key="1">
    <citation type="submission" date="2018-05" db="EMBL/GenBank/DDBJ databases">
        <authorList>
            <person name="Lanie J.A."/>
            <person name="Ng W.-L."/>
            <person name="Kazmierczak K.M."/>
            <person name="Andrzejewski T.M."/>
            <person name="Davidsen T.M."/>
            <person name="Wayne K.J."/>
            <person name="Tettelin H."/>
            <person name="Glass J.I."/>
            <person name="Rusch D."/>
            <person name="Podicherti R."/>
            <person name="Tsui H.-C.T."/>
            <person name="Winkler M.E."/>
        </authorList>
    </citation>
    <scope>NUCLEOTIDE SEQUENCE</scope>
</reference>
<dbReference type="EMBL" id="UINC01065906">
    <property type="protein sequence ID" value="SVB96039.1"/>
    <property type="molecule type" value="Genomic_DNA"/>
</dbReference>
<accession>A0A382I9V9</accession>
<protein>
    <submittedName>
        <fullName evidence="1">Uncharacterized protein</fullName>
    </submittedName>
</protein>
<gene>
    <name evidence="1" type="ORF">METZ01_LOCUS248893</name>
</gene>
<dbReference type="AlphaFoldDB" id="A0A382I9V9"/>
<feature type="non-terminal residue" evidence="1">
    <location>
        <position position="60"/>
    </location>
</feature>
<name>A0A382I9V9_9ZZZZ</name>